<proteinExistence type="predicted"/>
<dbReference type="RefSeq" id="WP_069127504.1">
    <property type="nucleotide sequence ID" value="NZ_MARB01000026.1"/>
</dbReference>
<organism evidence="2 3">
    <name type="scientific">Candidatus Thiodiazotropha endolucinida</name>
    <dbReference type="NCBI Taxonomy" id="1655433"/>
    <lineage>
        <taxon>Bacteria</taxon>
        <taxon>Pseudomonadati</taxon>
        <taxon>Pseudomonadota</taxon>
        <taxon>Gammaproteobacteria</taxon>
        <taxon>Chromatiales</taxon>
        <taxon>Sedimenticolaceae</taxon>
        <taxon>Candidatus Thiodiazotropha</taxon>
    </lineage>
</organism>
<evidence type="ECO:0000256" key="1">
    <source>
        <dbReference type="SAM" id="MobiDB-lite"/>
    </source>
</evidence>
<gene>
    <name evidence="2" type="ORF">CODIS_36160</name>
</gene>
<dbReference type="EMBL" id="MARB01000026">
    <property type="protein sequence ID" value="ODJ86183.1"/>
    <property type="molecule type" value="Genomic_DNA"/>
</dbReference>
<reference evidence="2 3" key="1">
    <citation type="submission" date="2016-06" db="EMBL/GenBank/DDBJ databases">
        <title>Genome sequence of endosymbiont of Candidatus Endolucinida thiodiazotropha.</title>
        <authorList>
            <person name="Poehlein A."/>
            <person name="Koenig S."/>
            <person name="Heiden S.E."/>
            <person name="Thuermer A."/>
            <person name="Voget S."/>
            <person name="Daniel R."/>
            <person name="Markert S."/>
            <person name="Gros O."/>
            <person name="Schweder T."/>
        </authorList>
    </citation>
    <scope>NUCLEOTIDE SEQUENCE [LARGE SCALE GENOMIC DNA]</scope>
    <source>
        <strain evidence="2 3">COS</strain>
    </source>
</reference>
<name>A0A7Z0VIJ9_9GAMM</name>
<protein>
    <recommendedName>
        <fullName evidence="4">Tryptophan synthase subunit beta like protein</fullName>
    </recommendedName>
</protein>
<keyword evidence="3" id="KW-1185">Reference proteome</keyword>
<dbReference type="Proteomes" id="UP000094769">
    <property type="component" value="Unassembled WGS sequence"/>
</dbReference>
<sequence>MLYAKRDNDGNIINLSDTPSAGADEEVSATDDEVIGFIFNNSSTTLSKKLLSETDTGMIRIVEDLIELLIQKNLIMFTDLPNAAQQKILMRNQIRSVFQPGDPLLVDDDELL</sequence>
<evidence type="ECO:0008006" key="4">
    <source>
        <dbReference type="Google" id="ProtNLM"/>
    </source>
</evidence>
<evidence type="ECO:0000313" key="3">
    <source>
        <dbReference type="Proteomes" id="UP000094769"/>
    </source>
</evidence>
<accession>A0A7Z0VIJ9</accession>
<dbReference type="AlphaFoldDB" id="A0A7Z0VIJ9"/>
<feature type="region of interest" description="Disordered" evidence="1">
    <location>
        <begin position="1"/>
        <end position="26"/>
    </location>
</feature>
<comment type="caution">
    <text evidence="2">The sequence shown here is derived from an EMBL/GenBank/DDBJ whole genome shotgun (WGS) entry which is preliminary data.</text>
</comment>
<dbReference type="OrthoDB" id="8527830at2"/>
<evidence type="ECO:0000313" key="2">
    <source>
        <dbReference type="EMBL" id="ODJ86183.1"/>
    </source>
</evidence>